<dbReference type="EMBL" id="MLYV02000463">
    <property type="protein sequence ID" value="PSR94064.1"/>
    <property type="molecule type" value="Genomic_DNA"/>
</dbReference>
<evidence type="ECO:0000256" key="3">
    <source>
        <dbReference type="ARBA" id="ARBA00022448"/>
    </source>
</evidence>
<comment type="caution">
    <text evidence="10">The sequence shown here is derived from an EMBL/GenBank/DDBJ whole genome shotgun (WGS) entry which is preliminary data.</text>
</comment>
<keyword evidence="9" id="KW-0732">Signal</keyword>
<evidence type="ECO:0000256" key="6">
    <source>
        <dbReference type="ARBA" id="ARBA00022989"/>
    </source>
</evidence>
<keyword evidence="3" id="KW-0813">Transport</keyword>
<dbReference type="Gene3D" id="1.50.40.10">
    <property type="entry name" value="Mitochondrial carrier domain"/>
    <property type="match status" value="1"/>
</dbReference>
<evidence type="ECO:0000256" key="2">
    <source>
        <dbReference type="ARBA" id="ARBA00006375"/>
    </source>
</evidence>
<evidence type="ECO:0000256" key="7">
    <source>
        <dbReference type="ARBA" id="ARBA00023128"/>
    </source>
</evidence>
<dbReference type="PANTHER" id="PTHR45624">
    <property type="entry name" value="MITOCHONDRIAL BASIC AMINO ACIDS TRANSPORTER-RELATED"/>
    <property type="match status" value="1"/>
</dbReference>
<comment type="subcellular location">
    <subcellularLocation>
        <location evidence="1">Mitochondrion membrane</location>
        <topology evidence="1">Multi-pass membrane protein</topology>
    </subcellularLocation>
</comment>
<sequence>MMVNVMLGSVLWTTYSEASTIFEPHFGSPIALAALSGALAGGAQALVAAPAENVRLVLEGGSSSTGWSHAWKEVFRGTNAIPAMSKQDQLHEARQVRDWMREVGDMAGRGWNGWKWGVAKDICGFSLFFSIFELTRRAAVRLKTASQALIEQKTFGVDDTNRLNRHVPRVVHAATLVSGGAIAGLAYELCCRPWDVARKAVHLDRVVSGSSYHSVPSILMRKLKGEGWLAFNTNRWFSRVPTDLDFGIRQDPAHTLVRL</sequence>
<feature type="chain" id="PRO_5015354293" description="Mitochondrial carrier protein" evidence="9">
    <location>
        <begin position="19"/>
        <end position="259"/>
    </location>
</feature>
<comment type="similarity">
    <text evidence="2">Belongs to the mitochondrial carrier (TC 2.A.29) family.</text>
</comment>
<feature type="signal peptide" evidence="9">
    <location>
        <begin position="1"/>
        <end position="18"/>
    </location>
</feature>
<dbReference type="PANTHER" id="PTHR45624:SF52">
    <property type="entry name" value="MITOCHONDRIAL CARRIER"/>
    <property type="match status" value="1"/>
</dbReference>
<evidence type="ECO:0000256" key="4">
    <source>
        <dbReference type="ARBA" id="ARBA00022692"/>
    </source>
</evidence>
<protein>
    <recommendedName>
        <fullName evidence="12">Mitochondrial carrier protein</fullName>
    </recommendedName>
</protein>
<evidence type="ECO:0000256" key="5">
    <source>
        <dbReference type="ARBA" id="ARBA00022737"/>
    </source>
</evidence>
<dbReference type="STRING" id="98765.A0A2R6PNH1"/>
<dbReference type="GO" id="GO:0000064">
    <property type="term" value="F:L-ornithine transmembrane transporter activity"/>
    <property type="evidence" value="ECO:0007669"/>
    <property type="project" value="TreeGrafter"/>
</dbReference>
<proteinExistence type="inferred from homology"/>
<evidence type="ECO:0000313" key="11">
    <source>
        <dbReference type="Proteomes" id="UP000186601"/>
    </source>
</evidence>
<keyword evidence="11" id="KW-1185">Reference proteome</keyword>
<keyword evidence="4" id="KW-0812">Transmembrane</keyword>
<evidence type="ECO:0000313" key="10">
    <source>
        <dbReference type="EMBL" id="PSR94064.1"/>
    </source>
</evidence>
<evidence type="ECO:0008006" key="12">
    <source>
        <dbReference type="Google" id="ProtNLM"/>
    </source>
</evidence>
<accession>A0A2R6PNH1</accession>
<dbReference type="InterPro" id="IPR050567">
    <property type="entry name" value="Mitochondrial_Carrier"/>
</dbReference>
<dbReference type="SUPFAM" id="SSF103506">
    <property type="entry name" value="Mitochondrial carrier"/>
    <property type="match status" value="1"/>
</dbReference>
<organism evidence="10 11">
    <name type="scientific">Hermanssonia centrifuga</name>
    <dbReference type="NCBI Taxonomy" id="98765"/>
    <lineage>
        <taxon>Eukaryota</taxon>
        <taxon>Fungi</taxon>
        <taxon>Dikarya</taxon>
        <taxon>Basidiomycota</taxon>
        <taxon>Agaricomycotina</taxon>
        <taxon>Agaricomycetes</taxon>
        <taxon>Polyporales</taxon>
        <taxon>Meruliaceae</taxon>
        <taxon>Hermanssonia</taxon>
    </lineage>
</organism>
<keyword evidence="8" id="KW-0472">Membrane</keyword>
<reference evidence="10 11" key="1">
    <citation type="submission" date="2018-02" db="EMBL/GenBank/DDBJ databases">
        <title>Genome sequence of the basidiomycete white-rot fungus Phlebia centrifuga.</title>
        <authorList>
            <person name="Granchi Z."/>
            <person name="Peng M."/>
            <person name="de Vries R.P."/>
            <person name="Hilden K."/>
            <person name="Makela M.R."/>
            <person name="Grigoriev I."/>
            <person name="Riley R."/>
        </authorList>
    </citation>
    <scope>NUCLEOTIDE SEQUENCE [LARGE SCALE GENOMIC DNA]</scope>
    <source>
        <strain evidence="10 11">FBCC195</strain>
    </source>
</reference>
<keyword evidence="7" id="KW-0496">Mitochondrion</keyword>
<evidence type="ECO:0000256" key="8">
    <source>
        <dbReference type="ARBA" id="ARBA00023136"/>
    </source>
</evidence>
<keyword evidence="5" id="KW-0677">Repeat</keyword>
<dbReference type="AlphaFoldDB" id="A0A2R6PNH1"/>
<dbReference type="InterPro" id="IPR023395">
    <property type="entry name" value="MCP_dom_sf"/>
</dbReference>
<evidence type="ECO:0000256" key="1">
    <source>
        <dbReference type="ARBA" id="ARBA00004225"/>
    </source>
</evidence>
<evidence type="ECO:0000256" key="9">
    <source>
        <dbReference type="SAM" id="SignalP"/>
    </source>
</evidence>
<dbReference type="Proteomes" id="UP000186601">
    <property type="component" value="Unassembled WGS sequence"/>
</dbReference>
<keyword evidence="6" id="KW-1133">Transmembrane helix</keyword>
<dbReference type="GO" id="GO:1990575">
    <property type="term" value="P:mitochondrial L-ornithine transmembrane transport"/>
    <property type="evidence" value="ECO:0007669"/>
    <property type="project" value="TreeGrafter"/>
</dbReference>
<dbReference type="GO" id="GO:0031966">
    <property type="term" value="C:mitochondrial membrane"/>
    <property type="evidence" value="ECO:0007669"/>
    <property type="project" value="UniProtKB-SubCell"/>
</dbReference>
<name>A0A2R6PNH1_9APHY</name>
<gene>
    <name evidence="10" type="ORF">PHLCEN_2v4492</name>
</gene>
<dbReference type="OrthoDB" id="3364892at2759"/>